<keyword evidence="3" id="KW-0720">Serine protease</keyword>
<dbReference type="InterPro" id="IPR009003">
    <property type="entry name" value="Peptidase_S1_PA"/>
</dbReference>
<evidence type="ECO:0000313" key="6">
    <source>
        <dbReference type="EMBL" id="GHP02301.1"/>
    </source>
</evidence>
<proteinExistence type="predicted"/>
<evidence type="ECO:0000313" key="7">
    <source>
        <dbReference type="Proteomes" id="UP000660262"/>
    </source>
</evidence>
<feature type="region of interest" description="Disordered" evidence="4">
    <location>
        <begin position="349"/>
        <end position="370"/>
    </location>
</feature>
<dbReference type="Gene3D" id="3.20.190.20">
    <property type="match status" value="1"/>
</dbReference>
<dbReference type="AlphaFoldDB" id="A0A830H9M9"/>
<dbReference type="PANTHER" id="PTHR45980">
    <property type="match status" value="1"/>
</dbReference>
<dbReference type="EMBL" id="BNJQ01000003">
    <property type="protein sequence ID" value="GHP02301.1"/>
    <property type="molecule type" value="Genomic_DNA"/>
</dbReference>
<sequence length="1124" mass="120379">MTVSLAIVCSRVSPQPTSRLTACAAVAPRLKAPTVTLRAAPYLSHQTAAATQLGPHSATQGKARGFRPAPNNLGLHLGPTPHLSPPRPQRHTDRWLAGLTRRSLVSAYAMADDRTNLSLAGWANVDVDRRSLLQRRRRRGKTDSEDRRRRRTKLSWIFTAAISLLFTLLLPNGASSNTSDVGPETIVRRYPSGAVVACSATLTISCDAAEWAYETSLDGGPWTLGPRFRASRGANGGTRVLGLAQSNVVVPHAVTGLSAGSHTISVRTLDSKGVHDSTPFTTRWEVVAPTAKVAFGPTNANAPTASNANNNANSALQRFDPHGHVPLSVSSDGSKFAFEVSVEGHPWKLGDPYREIDGAGSSTSSASAVHDDTIPPPASRYQHITGHTVGPGHALTHVGALSEGRHSLRVRAFDECGNVGPITEPHIAWVSAWASTIVASAAPRGVTKKSGVSVAVSSDVSPWALSAEAAMAASASLGAFDANSFERFIRRRAEMIDNSTCDERAYRTALGRRAGRVHSVRWCLQRQSAPGGAPGGAHCGGLACLPASAEAATSVDVAEAVTASVIEIEEIDDLEQRYGAVVKLHVTSQRPDWLNPWQKRTAERSIGSGVLIKQAGKAWDDSGFRLTKDESGKPTANEQGFPDDHIFLTAAHVVADCTFVEVQMSNMTERHRGRVISVLHQADLALVAVRRKDDGTEEPDAFMNVEPLTIAPRDYLPPLRTPIHVVGFPVGGDELSVTEGVVSRVEVQTYSHGTSRALALTVDAAINSGNSGGPLIDVITGTILGVAFQSYAGTSYAENQGHAVPSSLCQRFVNAALCLGNDESMLAMPVLGVSLQLLQNNSLRTMIGLTKSPKDVGKNETYLPGNVGVLVADVEQGSSVDELVRPGDILVELDGLPIASDSSVSYMDKKLEMVTYLHGKYAGDVVKVKLLRGGGQAGLEEKTFDIELKRHVPLVQRSQYDVKPSFVIYGGLLFQPLSLDFLHCWGRDLKDAPAGLQQEFFYGVRRGGREEIVVLSQILSDEANTGYTFDSIGLEVVQAVNGVDVYSMSGFVECMDNAYQAYVDAPSRDTRFVRVELARGSTLSGATPYLVVLDVSDLAESAERVSERYGVSRDRSPELPDGKW</sequence>
<dbReference type="OrthoDB" id="4217619at2759"/>
<dbReference type="PANTHER" id="PTHR45980:SF9">
    <property type="entry name" value="PROTEASE DO-LIKE 10, MITOCHONDRIAL-RELATED"/>
    <property type="match status" value="1"/>
</dbReference>
<evidence type="ECO:0000259" key="5">
    <source>
        <dbReference type="PROSITE" id="PS50106"/>
    </source>
</evidence>
<evidence type="ECO:0000256" key="3">
    <source>
        <dbReference type="ARBA" id="ARBA00022825"/>
    </source>
</evidence>
<gene>
    <name evidence="6" type="ORF">PPROV_000105800</name>
</gene>
<dbReference type="Pfam" id="PF17815">
    <property type="entry name" value="PDZ_3"/>
    <property type="match status" value="1"/>
</dbReference>
<dbReference type="InterPro" id="IPR043504">
    <property type="entry name" value="Peptidase_S1_PA_chymotrypsin"/>
</dbReference>
<keyword evidence="7" id="KW-1185">Reference proteome</keyword>
<dbReference type="Proteomes" id="UP000660262">
    <property type="component" value="Unassembled WGS sequence"/>
</dbReference>
<evidence type="ECO:0000256" key="2">
    <source>
        <dbReference type="ARBA" id="ARBA00022801"/>
    </source>
</evidence>
<keyword evidence="2" id="KW-0378">Hydrolase</keyword>
<dbReference type="SUPFAM" id="SSF50494">
    <property type="entry name" value="Trypsin-like serine proteases"/>
    <property type="match status" value="1"/>
</dbReference>
<protein>
    <recommendedName>
        <fullName evidence="5">PDZ domain-containing protein</fullName>
    </recommendedName>
</protein>
<accession>A0A830H9M9</accession>
<dbReference type="Pfam" id="PF13365">
    <property type="entry name" value="Trypsin_2"/>
    <property type="match status" value="1"/>
</dbReference>
<dbReference type="Gene3D" id="2.40.10.10">
    <property type="entry name" value="Trypsin-like serine proteases"/>
    <property type="match status" value="2"/>
</dbReference>
<name>A0A830H9M9_9CHLO</name>
<reference evidence="6" key="1">
    <citation type="submission" date="2020-10" db="EMBL/GenBank/DDBJ databases">
        <title>Unveiling of a novel bifunctional photoreceptor, Dualchrome1, isolated from a cosmopolitan green alga.</title>
        <authorList>
            <person name="Suzuki S."/>
            <person name="Kawachi M."/>
        </authorList>
    </citation>
    <scope>NUCLEOTIDE SEQUENCE</scope>
    <source>
        <strain evidence="6">NIES 2893</strain>
    </source>
</reference>
<comment type="caution">
    <text evidence="6">The sequence shown here is derived from an EMBL/GenBank/DDBJ whole genome shotgun (WGS) entry which is preliminary data.</text>
</comment>
<evidence type="ECO:0000256" key="4">
    <source>
        <dbReference type="SAM" id="MobiDB-lite"/>
    </source>
</evidence>
<dbReference type="GO" id="GO:0004252">
    <property type="term" value="F:serine-type endopeptidase activity"/>
    <property type="evidence" value="ECO:0007669"/>
    <property type="project" value="TreeGrafter"/>
</dbReference>
<dbReference type="SUPFAM" id="SSF50156">
    <property type="entry name" value="PDZ domain-like"/>
    <property type="match status" value="1"/>
</dbReference>
<organism evidence="6 7">
    <name type="scientific">Pycnococcus provasolii</name>
    <dbReference type="NCBI Taxonomy" id="41880"/>
    <lineage>
        <taxon>Eukaryota</taxon>
        <taxon>Viridiplantae</taxon>
        <taxon>Chlorophyta</taxon>
        <taxon>Pseudoscourfieldiophyceae</taxon>
        <taxon>Pseudoscourfieldiales</taxon>
        <taxon>Pycnococcaceae</taxon>
        <taxon>Pycnococcus</taxon>
    </lineage>
</organism>
<evidence type="ECO:0000256" key="1">
    <source>
        <dbReference type="ARBA" id="ARBA00022670"/>
    </source>
</evidence>
<feature type="domain" description="PDZ" evidence="5">
    <location>
        <begin position="832"/>
        <end position="898"/>
    </location>
</feature>
<dbReference type="InterPro" id="IPR046449">
    <property type="entry name" value="DEGP_PDZ_sf"/>
</dbReference>
<dbReference type="InterPro" id="IPR001478">
    <property type="entry name" value="PDZ"/>
</dbReference>
<dbReference type="Gene3D" id="2.30.42.10">
    <property type="match status" value="1"/>
</dbReference>
<dbReference type="Pfam" id="PF13180">
    <property type="entry name" value="PDZ_2"/>
    <property type="match status" value="1"/>
</dbReference>
<keyword evidence="1" id="KW-0645">Protease</keyword>
<dbReference type="InterPro" id="IPR041517">
    <property type="entry name" value="DEGP_PDZ"/>
</dbReference>
<feature type="compositionally biased region" description="Low complexity" evidence="4">
    <location>
        <begin position="358"/>
        <end position="368"/>
    </location>
</feature>
<dbReference type="PROSITE" id="PS50106">
    <property type="entry name" value="PDZ"/>
    <property type="match status" value="1"/>
</dbReference>
<dbReference type="InterPro" id="IPR036034">
    <property type="entry name" value="PDZ_sf"/>
</dbReference>
<dbReference type="GO" id="GO:0006508">
    <property type="term" value="P:proteolysis"/>
    <property type="evidence" value="ECO:0007669"/>
    <property type="project" value="UniProtKB-KW"/>
</dbReference>